<dbReference type="HOGENOM" id="CLU_1177263_0_0_1"/>
<feature type="region of interest" description="Disordered" evidence="1">
    <location>
        <begin position="99"/>
        <end position="187"/>
    </location>
</feature>
<name>A0A0D3J781_EMIH1</name>
<reference evidence="2" key="2">
    <citation type="submission" date="2024-10" db="UniProtKB">
        <authorList>
            <consortium name="EnsemblProtists"/>
        </authorList>
    </citation>
    <scope>IDENTIFICATION</scope>
</reference>
<feature type="compositionally biased region" description="Basic residues" evidence="1">
    <location>
        <begin position="118"/>
        <end position="129"/>
    </location>
</feature>
<dbReference type="RefSeq" id="XP_005771795.1">
    <property type="nucleotide sequence ID" value="XM_005771738.1"/>
</dbReference>
<reference evidence="3" key="1">
    <citation type="journal article" date="2013" name="Nature">
        <title>Pan genome of the phytoplankton Emiliania underpins its global distribution.</title>
        <authorList>
            <person name="Read B.A."/>
            <person name="Kegel J."/>
            <person name="Klute M.J."/>
            <person name="Kuo A."/>
            <person name="Lefebvre S.C."/>
            <person name="Maumus F."/>
            <person name="Mayer C."/>
            <person name="Miller J."/>
            <person name="Monier A."/>
            <person name="Salamov A."/>
            <person name="Young J."/>
            <person name="Aguilar M."/>
            <person name="Claverie J.M."/>
            <person name="Frickenhaus S."/>
            <person name="Gonzalez K."/>
            <person name="Herman E.K."/>
            <person name="Lin Y.C."/>
            <person name="Napier J."/>
            <person name="Ogata H."/>
            <person name="Sarno A.F."/>
            <person name="Shmutz J."/>
            <person name="Schroeder D."/>
            <person name="de Vargas C."/>
            <person name="Verret F."/>
            <person name="von Dassow P."/>
            <person name="Valentin K."/>
            <person name="Van de Peer Y."/>
            <person name="Wheeler G."/>
            <person name="Dacks J.B."/>
            <person name="Delwiche C.F."/>
            <person name="Dyhrman S.T."/>
            <person name="Glockner G."/>
            <person name="John U."/>
            <person name="Richards T."/>
            <person name="Worden A.Z."/>
            <person name="Zhang X."/>
            <person name="Grigoriev I.V."/>
            <person name="Allen A.E."/>
            <person name="Bidle K."/>
            <person name="Borodovsky M."/>
            <person name="Bowler C."/>
            <person name="Brownlee C."/>
            <person name="Cock J.M."/>
            <person name="Elias M."/>
            <person name="Gladyshev V.N."/>
            <person name="Groth M."/>
            <person name="Guda C."/>
            <person name="Hadaegh A."/>
            <person name="Iglesias-Rodriguez M.D."/>
            <person name="Jenkins J."/>
            <person name="Jones B.M."/>
            <person name="Lawson T."/>
            <person name="Leese F."/>
            <person name="Lindquist E."/>
            <person name="Lobanov A."/>
            <person name="Lomsadze A."/>
            <person name="Malik S.B."/>
            <person name="Marsh M.E."/>
            <person name="Mackinder L."/>
            <person name="Mock T."/>
            <person name="Mueller-Roeber B."/>
            <person name="Pagarete A."/>
            <person name="Parker M."/>
            <person name="Probert I."/>
            <person name="Quesneville H."/>
            <person name="Raines C."/>
            <person name="Rensing S.A."/>
            <person name="Riano-Pachon D.M."/>
            <person name="Richier S."/>
            <person name="Rokitta S."/>
            <person name="Shiraiwa Y."/>
            <person name="Soanes D.M."/>
            <person name="van der Giezen M."/>
            <person name="Wahlund T.M."/>
            <person name="Williams B."/>
            <person name="Wilson W."/>
            <person name="Wolfe G."/>
            <person name="Wurch L.L."/>
        </authorList>
    </citation>
    <scope>NUCLEOTIDE SEQUENCE</scope>
</reference>
<dbReference type="PaxDb" id="2903-EOD19366"/>
<keyword evidence="3" id="KW-1185">Reference proteome</keyword>
<dbReference type="Proteomes" id="UP000013827">
    <property type="component" value="Unassembled WGS sequence"/>
</dbReference>
<evidence type="ECO:0000313" key="3">
    <source>
        <dbReference type="Proteomes" id="UP000013827"/>
    </source>
</evidence>
<sequence>MQVEVVGPCRDAAGRSLGAKEWLDVMQPGGEQRIPCAASNLSHAEPPARSAAAELSTAQLRARRALASRRDEQERAAAGAPLAAEELAAEAERRQQLAAELLEEEAAAKAPSPTEAGKKRKKKKFRKPSRGTAQEAEAGQTSGMGAGASSAVPPTPSEDGSAGGDTPEAAEAESHDSTAESEGEYVAVIREHLGLEPDSSLSAAVAAANERAGLAAEGGLLQQVDRLMALLFDGST</sequence>
<dbReference type="GeneID" id="17264910"/>
<proteinExistence type="predicted"/>
<evidence type="ECO:0000256" key="1">
    <source>
        <dbReference type="SAM" id="MobiDB-lite"/>
    </source>
</evidence>
<organism evidence="2 3">
    <name type="scientific">Emiliania huxleyi (strain CCMP1516)</name>
    <dbReference type="NCBI Taxonomy" id="280463"/>
    <lineage>
        <taxon>Eukaryota</taxon>
        <taxon>Haptista</taxon>
        <taxon>Haptophyta</taxon>
        <taxon>Prymnesiophyceae</taxon>
        <taxon>Isochrysidales</taxon>
        <taxon>Noelaerhabdaceae</taxon>
        <taxon>Emiliania</taxon>
    </lineage>
</organism>
<evidence type="ECO:0000313" key="2">
    <source>
        <dbReference type="EnsemblProtists" id="EOD19366"/>
    </source>
</evidence>
<accession>A0A0D3J781</accession>
<dbReference type="EnsemblProtists" id="EOD19366">
    <property type="protein sequence ID" value="EOD19366"/>
    <property type="gene ID" value="EMIHUDRAFT_117995"/>
</dbReference>
<dbReference type="KEGG" id="ehx:EMIHUDRAFT_117995"/>
<dbReference type="AlphaFoldDB" id="A0A0D3J781"/>
<protein>
    <submittedName>
        <fullName evidence="2">Uncharacterized protein</fullName>
    </submittedName>
</protein>